<organism evidence="2 3">
    <name type="scientific">Microlunatus parietis</name>
    <dbReference type="NCBI Taxonomy" id="682979"/>
    <lineage>
        <taxon>Bacteria</taxon>
        <taxon>Bacillati</taxon>
        <taxon>Actinomycetota</taxon>
        <taxon>Actinomycetes</taxon>
        <taxon>Propionibacteriales</taxon>
        <taxon>Propionibacteriaceae</taxon>
        <taxon>Microlunatus</taxon>
    </lineage>
</organism>
<dbReference type="Proteomes" id="UP000569914">
    <property type="component" value="Unassembled WGS sequence"/>
</dbReference>
<comment type="caution">
    <text evidence="2">The sequence shown here is derived from an EMBL/GenBank/DDBJ whole genome shotgun (WGS) entry which is preliminary data.</text>
</comment>
<dbReference type="Pfam" id="PF18844">
    <property type="entry name" value="baeRF_family2"/>
    <property type="match status" value="1"/>
</dbReference>
<evidence type="ECO:0008006" key="4">
    <source>
        <dbReference type="Google" id="ProtNLM"/>
    </source>
</evidence>
<name>A0A7Y9I4W7_9ACTN</name>
<dbReference type="AlphaFoldDB" id="A0A7Y9I4W7"/>
<dbReference type="RefSeq" id="WP_179749256.1">
    <property type="nucleotide sequence ID" value="NZ_JACCBU010000001.1"/>
</dbReference>
<accession>A0A7Y9I4W7</accession>
<gene>
    <name evidence="2" type="ORF">BKA15_001389</name>
</gene>
<reference evidence="2 3" key="1">
    <citation type="submission" date="2020-07" db="EMBL/GenBank/DDBJ databases">
        <title>Sequencing the genomes of 1000 actinobacteria strains.</title>
        <authorList>
            <person name="Klenk H.-P."/>
        </authorList>
    </citation>
    <scope>NUCLEOTIDE SEQUENCE [LARGE SCALE GENOMIC DNA]</scope>
    <source>
        <strain evidence="2 3">DSM 22083</strain>
    </source>
</reference>
<protein>
    <recommendedName>
        <fullName evidence="4">Peptide chain release factor 1 (ERF1)</fullName>
    </recommendedName>
</protein>
<evidence type="ECO:0000256" key="1">
    <source>
        <dbReference type="SAM" id="MobiDB-lite"/>
    </source>
</evidence>
<dbReference type="InterPro" id="IPR042226">
    <property type="entry name" value="eFR1_2_sf"/>
</dbReference>
<feature type="region of interest" description="Disordered" evidence="1">
    <location>
        <begin position="138"/>
        <end position="171"/>
    </location>
</feature>
<dbReference type="EMBL" id="JACCBU010000001">
    <property type="protein sequence ID" value="NYE70060.1"/>
    <property type="molecule type" value="Genomic_DNA"/>
</dbReference>
<proteinExistence type="predicted"/>
<feature type="compositionally biased region" description="Polar residues" evidence="1">
    <location>
        <begin position="149"/>
        <end position="162"/>
    </location>
</feature>
<dbReference type="Gene3D" id="3.30.420.60">
    <property type="entry name" value="eRF1 domain 2"/>
    <property type="match status" value="1"/>
</dbReference>
<keyword evidence="3" id="KW-1185">Reference proteome</keyword>
<sequence>MTAPAAYPAHRWADLFRRAGPWCSVFYDAGTGTVDSRHAQDVIPDNVADELRRQGAAEDDLTAIVDSVRPAAGESRPAARLLLAESGAVRLDELLVGSEAGPGFATVGPVPDVLPLLRHDQHRFPYLVVVVGRDGGEVRRHSAHGQRSEPITVTGSRENLTKNPGGGWSQGRYQHRTEEIWRRNTGALAEAVEEARRLDGSRLIAVIGDTHAAQLLITQLPPAAADLATRIDSIPDGSEDDDALRAKLDELIAGEYGRAEQAVLEQLSETRGSQRRGGVTGIGPVAAALQRAQADLVVLTDEPTEERLAVLDAEPWVATPGGETYGAQVLGETEARGALLRAAALSDADVVLLPPGALRSVLSDGDEAAALLRWTSENG</sequence>
<evidence type="ECO:0000313" key="3">
    <source>
        <dbReference type="Proteomes" id="UP000569914"/>
    </source>
</evidence>
<evidence type="ECO:0000313" key="2">
    <source>
        <dbReference type="EMBL" id="NYE70060.1"/>
    </source>
</evidence>
<dbReference type="InterPro" id="IPR040701">
    <property type="entry name" value="Bact_RF_family2"/>
</dbReference>